<evidence type="ECO:0000313" key="2">
    <source>
        <dbReference type="Proteomes" id="UP000033423"/>
    </source>
</evidence>
<dbReference type="EMBL" id="LACI01002732">
    <property type="protein sequence ID" value="KJU81362.1"/>
    <property type="molecule type" value="Genomic_DNA"/>
</dbReference>
<dbReference type="Gene3D" id="3.40.50.150">
    <property type="entry name" value="Vaccinia Virus protein VP39"/>
    <property type="match status" value="1"/>
</dbReference>
<accession>A0A0F3GHR4</accession>
<evidence type="ECO:0000313" key="1">
    <source>
        <dbReference type="EMBL" id="KJU81362.1"/>
    </source>
</evidence>
<dbReference type="GO" id="GO:0008168">
    <property type="term" value="F:methyltransferase activity"/>
    <property type="evidence" value="ECO:0007669"/>
    <property type="project" value="UniProtKB-KW"/>
</dbReference>
<keyword evidence="1" id="KW-0808">Transferase</keyword>
<dbReference type="AlphaFoldDB" id="A0A0F3GHR4"/>
<dbReference type="Proteomes" id="UP000033423">
    <property type="component" value="Unassembled WGS sequence"/>
</dbReference>
<reference evidence="1 2" key="1">
    <citation type="submission" date="2015-02" db="EMBL/GenBank/DDBJ databases">
        <title>Single-cell genomics of uncultivated deep-branching MTB reveals a conserved set of magnetosome genes.</title>
        <authorList>
            <person name="Kolinko S."/>
            <person name="Richter M."/>
            <person name="Glockner F.O."/>
            <person name="Brachmann A."/>
            <person name="Schuler D."/>
        </authorList>
    </citation>
    <scope>NUCLEOTIDE SEQUENCE [LARGE SCALE GENOMIC DNA]</scope>
    <source>
        <strain evidence="1">TM-1</strain>
    </source>
</reference>
<protein>
    <submittedName>
        <fullName evidence="1">dTDP-6-deoxy-L-hexose 3-O-methyltransferase</fullName>
    </submittedName>
</protein>
<dbReference type="GO" id="GO:0032259">
    <property type="term" value="P:methylation"/>
    <property type="evidence" value="ECO:0007669"/>
    <property type="project" value="UniProtKB-KW"/>
</dbReference>
<keyword evidence="2" id="KW-1185">Reference proteome</keyword>
<gene>
    <name evidence="1" type="ORF">MBAV_006495</name>
</gene>
<keyword evidence="1" id="KW-0489">Methyltransferase</keyword>
<dbReference type="InterPro" id="IPR029063">
    <property type="entry name" value="SAM-dependent_MTases_sf"/>
</dbReference>
<sequence>MEHVFSTKTQTSQSEQSSSSELLTLFNTKPIPDNEVIINLGLFLRRQELSRILFMNDIYRHIIDVNGIIVEFGVRWGQNLALFQALRGMYEPYNYLRKIVGFDSFEGFMSLDEKDGTAENIFERAYSVNKGYESYLQSILDCHEKESPLAHINKHELVKGDATETIDHYLQTNPETIIALAYFDFDIYKPTIKCLRAIKSHLTKGSVVGFDELNTHEFPGETVAFKEVFGLDAYKIRRSPYNPAPSYIIIE</sequence>
<organism evidence="1 2">
    <name type="scientific">Candidatus Magnetobacterium bavaricum</name>
    <dbReference type="NCBI Taxonomy" id="29290"/>
    <lineage>
        <taxon>Bacteria</taxon>
        <taxon>Pseudomonadati</taxon>
        <taxon>Nitrospirota</taxon>
        <taxon>Thermodesulfovibrionia</taxon>
        <taxon>Thermodesulfovibrionales</taxon>
        <taxon>Candidatus Magnetobacteriaceae</taxon>
        <taxon>Candidatus Magnetobacterium</taxon>
    </lineage>
</organism>
<dbReference type="PATRIC" id="fig|29290.4.peg.8570"/>
<comment type="caution">
    <text evidence="1">The sequence shown here is derived from an EMBL/GenBank/DDBJ whole genome shotgun (WGS) entry which is preliminary data.</text>
</comment>
<name>A0A0F3GHR4_9BACT</name>
<proteinExistence type="predicted"/>